<dbReference type="PANTHER" id="PTHR11449">
    <property type="entry name" value="RIBOSOMAL PROTEIN L30"/>
    <property type="match status" value="1"/>
</dbReference>
<sequence length="105" mass="11697">MTKEKIVNFLGLAMRAGKVKTGESVILNDLKKNKLKLVIIATDASENTTKVIQNKCESYHISLRIFGTRAELGQALGKAERVNIGITDQGFAKKLLSMIDEYRKE</sequence>
<dbReference type="SUPFAM" id="SSF55315">
    <property type="entry name" value="L30e-like"/>
    <property type="match status" value="1"/>
</dbReference>
<dbReference type="Gene3D" id="3.30.1330.30">
    <property type="match status" value="1"/>
</dbReference>
<accession>A0A1D4NIL2</accession>
<feature type="domain" description="Ribosomal protein eL8/eL30/eS12/Gadd45" evidence="3">
    <location>
        <begin position="8"/>
        <end position="95"/>
    </location>
</feature>
<protein>
    <submittedName>
        <fullName evidence="5">Ribosomal protein</fullName>
    </submittedName>
</protein>
<gene>
    <name evidence="5" type="ORF">SAMEA2297795_01798</name>
    <name evidence="4" type="ORF">SAMEA2297796_01629</name>
</gene>
<dbReference type="Pfam" id="PF01248">
    <property type="entry name" value="Ribosomal_L7Ae"/>
    <property type="match status" value="1"/>
</dbReference>
<evidence type="ECO:0000313" key="7">
    <source>
        <dbReference type="Proteomes" id="UP000095768"/>
    </source>
</evidence>
<dbReference type="InterPro" id="IPR029064">
    <property type="entry name" value="Ribosomal_eL30-like_sf"/>
</dbReference>
<dbReference type="InterPro" id="IPR004038">
    <property type="entry name" value="Ribosomal_eL8/eL30/eS12/Gad45"/>
</dbReference>
<dbReference type="AlphaFoldDB" id="A0A1D4NIL2"/>
<dbReference type="OrthoDB" id="9794863at2"/>
<evidence type="ECO:0000313" key="6">
    <source>
        <dbReference type="Proteomes" id="UP000095412"/>
    </source>
</evidence>
<dbReference type="EMBL" id="FMPI01000011">
    <property type="protein sequence ID" value="SCT04638.1"/>
    <property type="molecule type" value="Genomic_DNA"/>
</dbReference>
<organism evidence="5 7">
    <name type="scientific">Staphylococcus caeli</name>
    <dbReference type="NCBI Taxonomy" id="2201815"/>
    <lineage>
        <taxon>Bacteria</taxon>
        <taxon>Bacillati</taxon>
        <taxon>Bacillota</taxon>
        <taxon>Bacilli</taxon>
        <taxon>Bacillales</taxon>
        <taxon>Staphylococcaceae</taxon>
        <taxon>Staphylococcus</taxon>
    </lineage>
</organism>
<keyword evidence="6" id="KW-1185">Reference proteome</keyword>
<dbReference type="RefSeq" id="WP_069995776.1">
    <property type="nucleotide sequence ID" value="NZ_FMPG01000007.1"/>
</dbReference>
<dbReference type="Proteomes" id="UP000095412">
    <property type="component" value="Unassembled WGS sequence"/>
</dbReference>
<reference evidence="4 6" key="1">
    <citation type="submission" date="2016-09" db="EMBL/GenBank/DDBJ databases">
        <authorList>
            <consortium name="Pathogen Informatics"/>
            <person name="Sun Q."/>
            <person name="Inoue M."/>
        </authorList>
    </citation>
    <scope>NUCLEOTIDE SEQUENCE [LARGE SCALE GENOMIC DNA]</scope>
    <source>
        <strain evidence="4 6">82C</strain>
    </source>
</reference>
<name>A0A1D4NIL2_9STAP</name>
<evidence type="ECO:0000313" key="5">
    <source>
        <dbReference type="EMBL" id="SCT10516.1"/>
    </source>
</evidence>
<dbReference type="Proteomes" id="UP000095768">
    <property type="component" value="Unassembled WGS sequence"/>
</dbReference>
<dbReference type="InterPro" id="IPR039109">
    <property type="entry name" value="Ribosomal_eL30-like"/>
</dbReference>
<evidence type="ECO:0000256" key="2">
    <source>
        <dbReference type="ARBA" id="ARBA00023274"/>
    </source>
</evidence>
<keyword evidence="2" id="KW-0687">Ribonucleoprotein</keyword>
<dbReference type="EMBL" id="FMPG01000007">
    <property type="protein sequence ID" value="SCT10516.1"/>
    <property type="molecule type" value="Genomic_DNA"/>
</dbReference>
<proteinExistence type="predicted"/>
<dbReference type="GO" id="GO:0003723">
    <property type="term" value="F:RNA binding"/>
    <property type="evidence" value="ECO:0007669"/>
    <property type="project" value="InterPro"/>
</dbReference>
<evidence type="ECO:0000259" key="3">
    <source>
        <dbReference type="Pfam" id="PF01248"/>
    </source>
</evidence>
<dbReference type="GO" id="GO:1990904">
    <property type="term" value="C:ribonucleoprotein complex"/>
    <property type="evidence" value="ECO:0007669"/>
    <property type="project" value="UniProtKB-KW"/>
</dbReference>
<evidence type="ECO:0000313" key="4">
    <source>
        <dbReference type="EMBL" id="SCT04638.1"/>
    </source>
</evidence>
<evidence type="ECO:0000256" key="1">
    <source>
        <dbReference type="ARBA" id="ARBA00022980"/>
    </source>
</evidence>
<dbReference type="GO" id="GO:0005840">
    <property type="term" value="C:ribosome"/>
    <property type="evidence" value="ECO:0007669"/>
    <property type="project" value="UniProtKB-KW"/>
</dbReference>
<keyword evidence="1 5" id="KW-0689">Ribosomal protein</keyword>
<reference evidence="5 7" key="2">
    <citation type="submission" date="2016-09" db="EMBL/GenBank/DDBJ databases">
        <authorList>
            <consortium name="Pathogen Informatics"/>
        </authorList>
    </citation>
    <scope>NUCLEOTIDE SEQUENCE [LARGE SCALE GENOMIC DNA]</scope>
    <source>
        <strain evidence="5 7">82B</strain>
    </source>
</reference>